<comment type="caution">
    <text evidence="1">The sequence shown here is derived from an EMBL/GenBank/DDBJ whole genome shotgun (WGS) entry which is preliminary data.</text>
</comment>
<reference evidence="1 2" key="1">
    <citation type="journal article" date="2018" name="Nat. Biotechnol.">
        <title>A standardized bacterial taxonomy based on genome phylogeny substantially revises the tree of life.</title>
        <authorList>
            <person name="Parks D.H."/>
            <person name="Chuvochina M."/>
            <person name="Waite D.W."/>
            <person name="Rinke C."/>
            <person name="Skarshewski A."/>
            <person name="Chaumeil P.A."/>
            <person name="Hugenholtz P."/>
        </authorList>
    </citation>
    <scope>NUCLEOTIDE SEQUENCE [LARGE SCALE GENOMIC DNA]</scope>
    <source>
        <strain evidence="1">UBA9049</strain>
    </source>
</reference>
<gene>
    <name evidence="1" type="ORF">DCF82_14650</name>
</gene>
<protein>
    <submittedName>
        <fullName evidence="1">Polar amino acid ABC transporter substrate-binding protein</fullName>
    </submittedName>
</protein>
<dbReference type="SUPFAM" id="SSF53850">
    <property type="entry name" value="Periplasmic binding protein-like II"/>
    <property type="match status" value="1"/>
</dbReference>
<accession>A0A3B8WM67</accession>
<evidence type="ECO:0000313" key="1">
    <source>
        <dbReference type="EMBL" id="HAC29032.1"/>
    </source>
</evidence>
<proteinExistence type="predicted"/>
<dbReference type="Proteomes" id="UP000261325">
    <property type="component" value="Unassembled WGS sequence"/>
</dbReference>
<evidence type="ECO:0000313" key="2">
    <source>
        <dbReference type="Proteomes" id="UP000261325"/>
    </source>
</evidence>
<name>A0A3B8WM67_MARNT</name>
<organism evidence="1 2">
    <name type="scientific">Marinobacter nauticus</name>
    <name type="common">Marinobacter hydrocarbonoclasticus</name>
    <name type="synonym">Marinobacter aquaeolei</name>
    <dbReference type="NCBI Taxonomy" id="2743"/>
    <lineage>
        <taxon>Bacteria</taxon>
        <taxon>Pseudomonadati</taxon>
        <taxon>Pseudomonadota</taxon>
        <taxon>Gammaproteobacteria</taxon>
        <taxon>Pseudomonadales</taxon>
        <taxon>Marinobacteraceae</taxon>
        <taxon>Marinobacter</taxon>
    </lineage>
</organism>
<sequence>MRVVLFIITAFWFFPVSSQTLQIMGSDEGFLPFYYGKGLSEGVLVEVIKDFSMETGIEADFRPMARKRQIWALQRGLANAVFASPH</sequence>
<feature type="non-terminal residue" evidence="1">
    <location>
        <position position="86"/>
    </location>
</feature>
<dbReference type="EMBL" id="DLYI01000196">
    <property type="protein sequence ID" value="HAC29032.1"/>
    <property type="molecule type" value="Genomic_DNA"/>
</dbReference>
<dbReference type="AlphaFoldDB" id="A0A3B8WM67"/>